<dbReference type="RefSeq" id="WP_139997696.1">
    <property type="nucleotide sequence ID" value="NZ_VFJE01000045.1"/>
</dbReference>
<gene>
    <name evidence="1" type="ORF">FJA49_00390</name>
</gene>
<reference evidence="1 2" key="1">
    <citation type="submission" date="2019-06" db="EMBL/GenBank/DDBJ databases">
        <title>Flavobacterium sp. MaA-Y11 from geoumgang.</title>
        <authorList>
            <person name="Jeong S."/>
        </authorList>
    </citation>
    <scope>NUCLEOTIDE SEQUENCE [LARGE SCALE GENOMIC DNA]</scope>
    <source>
        <strain evidence="1 2">MaA-Y11</strain>
    </source>
</reference>
<dbReference type="Proteomes" id="UP000319175">
    <property type="component" value="Unassembled WGS sequence"/>
</dbReference>
<protein>
    <submittedName>
        <fullName evidence="1">Uncharacterized protein</fullName>
    </submittedName>
</protein>
<comment type="caution">
    <text evidence="1">The sequence shown here is derived from an EMBL/GenBank/DDBJ whole genome shotgun (WGS) entry which is preliminary data.</text>
</comment>
<proteinExistence type="predicted"/>
<dbReference type="AlphaFoldDB" id="A0A501QMJ2"/>
<organism evidence="1 2">
    <name type="scientific">Flavobacterium microcysteis</name>
    <dbReference type="NCBI Taxonomy" id="2596891"/>
    <lineage>
        <taxon>Bacteria</taxon>
        <taxon>Pseudomonadati</taxon>
        <taxon>Bacteroidota</taxon>
        <taxon>Flavobacteriia</taxon>
        <taxon>Flavobacteriales</taxon>
        <taxon>Flavobacteriaceae</taxon>
        <taxon>Flavobacterium</taxon>
    </lineage>
</organism>
<accession>A0A501QMJ2</accession>
<keyword evidence="2" id="KW-1185">Reference proteome</keyword>
<dbReference type="EMBL" id="VFJE01000045">
    <property type="protein sequence ID" value="TPD73684.1"/>
    <property type="molecule type" value="Genomic_DNA"/>
</dbReference>
<evidence type="ECO:0000313" key="2">
    <source>
        <dbReference type="Proteomes" id="UP000319175"/>
    </source>
</evidence>
<dbReference type="OrthoDB" id="797788at2"/>
<evidence type="ECO:0000313" key="1">
    <source>
        <dbReference type="EMBL" id="TPD73684.1"/>
    </source>
</evidence>
<sequence>MKTDFYTKAVLTIIAVCLTVLTLQNVDIIPKAYAAEKKNNLNTIPDKNYALVPVNENGTIDVVIRGINTSDELDVNIDEVGGMSVYRAIPVRNE</sequence>
<reference evidence="1 2" key="2">
    <citation type="submission" date="2019-06" db="EMBL/GenBank/DDBJ databases">
        <authorList>
            <person name="Seo Y."/>
        </authorList>
    </citation>
    <scope>NUCLEOTIDE SEQUENCE [LARGE SCALE GENOMIC DNA]</scope>
    <source>
        <strain evidence="1 2">MaA-Y11</strain>
    </source>
</reference>
<name>A0A501QMJ2_9FLAO</name>